<comment type="similarity">
    <text evidence="11">Belongs to the protein kinase superfamily. Ser/Thr protein kinase family. CDPK subfamily.</text>
</comment>
<evidence type="ECO:0000313" key="15">
    <source>
        <dbReference type="EMBL" id="CAD8152017.1"/>
    </source>
</evidence>
<evidence type="ECO:0000256" key="1">
    <source>
        <dbReference type="ARBA" id="ARBA00001946"/>
    </source>
</evidence>
<dbReference type="OrthoDB" id="435193at2759"/>
<dbReference type="Pfam" id="PF00069">
    <property type="entry name" value="Pkinase"/>
    <property type="match status" value="1"/>
</dbReference>
<comment type="cofactor">
    <cofactor evidence="1">
        <name>Mg(2+)</name>
        <dbReference type="ChEBI" id="CHEBI:18420"/>
    </cofactor>
</comment>
<dbReference type="AlphaFoldDB" id="A0A8S1TJY4"/>
<evidence type="ECO:0000256" key="13">
    <source>
        <dbReference type="ARBA" id="ARBA00048679"/>
    </source>
</evidence>
<keyword evidence="5" id="KW-0479">Metal-binding</keyword>
<reference evidence="15" key="1">
    <citation type="submission" date="2021-01" db="EMBL/GenBank/DDBJ databases">
        <authorList>
            <consortium name="Genoscope - CEA"/>
            <person name="William W."/>
        </authorList>
    </citation>
    <scope>NUCLEOTIDE SEQUENCE</scope>
</reference>
<accession>A0A8S1TJY4</accession>
<dbReference type="FunFam" id="3.30.200.20:FF:000315">
    <property type="entry name" value="Calcium-dependent protein kinase 3"/>
    <property type="match status" value="1"/>
</dbReference>
<dbReference type="PANTHER" id="PTHR24345:SF0">
    <property type="entry name" value="CELL CYCLE SERINE_THREONINE-PROTEIN KINASE CDC5_MSD2"/>
    <property type="match status" value="1"/>
</dbReference>
<comment type="catalytic activity">
    <reaction evidence="12">
        <text>L-threonyl-[protein] + ATP = O-phospho-L-threonyl-[protein] + ADP + H(+)</text>
        <dbReference type="Rhea" id="RHEA:46608"/>
        <dbReference type="Rhea" id="RHEA-COMP:11060"/>
        <dbReference type="Rhea" id="RHEA-COMP:11605"/>
        <dbReference type="ChEBI" id="CHEBI:15378"/>
        <dbReference type="ChEBI" id="CHEBI:30013"/>
        <dbReference type="ChEBI" id="CHEBI:30616"/>
        <dbReference type="ChEBI" id="CHEBI:61977"/>
        <dbReference type="ChEBI" id="CHEBI:456216"/>
        <dbReference type="EC" id="2.7.11.1"/>
    </reaction>
</comment>
<evidence type="ECO:0000256" key="2">
    <source>
        <dbReference type="ARBA" id="ARBA00012513"/>
    </source>
</evidence>
<dbReference type="GO" id="GO:0005524">
    <property type="term" value="F:ATP binding"/>
    <property type="evidence" value="ECO:0007669"/>
    <property type="project" value="UniProtKB-KW"/>
</dbReference>
<dbReference type="InterPro" id="IPR000719">
    <property type="entry name" value="Prot_kinase_dom"/>
</dbReference>
<gene>
    <name evidence="15" type="ORF">PPENT_87.1.T0220237</name>
</gene>
<keyword evidence="6" id="KW-0677">Repeat</keyword>
<dbReference type="GO" id="GO:0005634">
    <property type="term" value="C:nucleus"/>
    <property type="evidence" value="ECO:0007669"/>
    <property type="project" value="TreeGrafter"/>
</dbReference>
<keyword evidence="8" id="KW-0418">Kinase</keyword>
<keyword evidence="10" id="KW-0067">ATP-binding</keyword>
<dbReference type="SMART" id="SM00220">
    <property type="entry name" value="S_TKc"/>
    <property type="match status" value="1"/>
</dbReference>
<evidence type="ECO:0000256" key="4">
    <source>
        <dbReference type="ARBA" id="ARBA00022679"/>
    </source>
</evidence>
<dbReference type="EMBL" id="CAJJDO010000022">
    <property type="protein sequence ID" value="CAD8152017.1"/>
    <property type="molecule type" value="Genomic_DNA"/>
</dbReference>
<evidence type="ECO:0000256" key="3">
    <source>
        <dbReference type="ARBA" id="ARBA00022527"/>
    </source>
</evidence>
<keyword evidence="4" id="KW-0808">Transferase</keyword>
<evidence type="ECO:0000313" key="16">
    <source>
        <dbReference type="Proteomes" id="UP000689195"/>
    </source>
</evidence>
<keyword evidence="9" id="KW-0106">Calcium</keyword>
<evidence type="ECO:0000256" key="7">
    <source>
        <dbReference type="ARBA" id="ARBA00022741"/>
    </source>
</evidence>
<feature type="domain" description="Protein kinase" evidence="14">
    <location>
        <begin position="46"/>
        <end position="200"/>
    </location>
</feature>
<name>A0A8S1TJY4_9CILI</name>
<evidence type="ECO:0000256" key="6">
    <source>
        <dbReference type="ARBA" id="ARBA00022737"/>
    </source>
</evidence>
<protein>
    <recommendedName>
        <fullName evidence="2">non-specific serine/threonine protein kinase</fullName>
        <ecNumber evidence="2">2.7.11.1</ecNumber>
    </recommendedName>
</protein>
<evidence type="ECO:0000256" key="12">
    <source>
        <dbReference type="ARBA" id="ARBA00047899"/>
    </source>
</evidence>
<organism evidence="15 16">
    <name type="scientific">Paramecium pentaurelia</name>
    <dbReference type="NCBI Taxonomy" id="43138"/>
    <lineage>
        <taxon>Eukaryota</taxon>
        <taxon>Sar</taxon>
        <taxon>Alveolata</taxon>
        <taxon>Ciliophora</taxon>
        <taxon>Intramacronucleata</taxon>
        <taxon>Oligohymenophorea</taxon>
        <taxon>Peniculida</taxon>
        <taxon>Parameciidae</taxon>
        <taxon>Paramecium</taxon>
    </lineage>
</organism>
<evidence type="ECO:0000256" key="5">
    <source>
        <dbReference type="ARBA" id="ARBA00022723"/>
    </source>
</evidence>
<evidence type="ECO:0000256" key="9">
    <source>
        <dbReference type="ARBA" id="ARBA00022837"/>
    </source>
</evidence>
<dbReference type="GO" id="GO:0046872">
    <property type="term" value="F:metal ion binding"/>
    <property type="evidence" value="ECO:0007669"/>
    <property type="project" value="UniProtKB-KW"/>
</dbReference>
<dbReference type="PANTHER" id="PTHR24345">
    <property type="entry name" value="SERINE/THREONINE-PROTEIN KINASE PLK"/>
    <property type="match status" value="1"/>
</dbReference>
<evidence type="ECO:0000256" key="11">
    <source>
        <dbReference type="ARBA" id="ARBA00024334"/>
    </source>
</evidence>
<evidence type="ECO:0000256" key="10">
    <source>
        <dbReference type="ARBA" id="ARBA00022840"/>
    </source>
</evidence>
<sequence length="200" mass="23546">MQPYKKVCVQETNIPYSFSEQDDKIGIDYSNFIQQMEGPYNQLYEPIDKQCIGAGGQGCVIKVRCKLNNEVRAMKVIKKMSEDKNENFRKEFQNLKLLDHPNILKLYHSFEDDQRFYIISELCEGGTLSQYIEDLYPLKEAEVLKIMKTHLIEQTKQFEIHAVSPTHKKDQEDIKSDSLLFSSSEKFKKKQGLYPDYYYQ</sequence>
<comment type="catalytic activity">
    <reaction evidence="13">
        <text>L-seryl-[protein] + ATP = O-phospho-L-seryl-[protein] + ADP + H(+)</text>
        <dbReference type="Rhea" id="RHEA:17989"/>
        <dbReference type="Rhea" id="RHEA-COMP:9863"/>
        <dbReference type="Rhea" id="RHEA-COMP:11604"/>
        <dbReference type="ChEBI" id="CHEBI:15378"/>
        <dbReference type="ChEBI" id="CHEBI:29999"/>
        <dbReference type="ChEBI" id="CHEBI:30616"/>
        <dbReference type="ChEBI" id="CHEBI:83421"/>
        <dbReference type="ChEBI" id="CHEBI:456216"/>
        <dbReference type="EC" id="2.7.11.1"/>
    </reaction>
</comment>
<keyword evidence="3" id="KW-0723">Serine/threonine-protein kinase</keyword>
<keyword evidence="7" id="KW-0547">Nucleotide-binding</keyword>
<proteinExistence type="inferred from homology"/>
<dbReference type="GO" id="GO:0004674">
    <property type="term" value="F:protein serine/threonine kinase activity"/>
    <property type="evidence" value="ECO:0007669"/>
    <property type="project" value="UniProtKB-KW"/>
</dbReference>
<dbReference type="EC" id="2.7.11.1" evidence="2"/>
<evidence type="ECO:0000256" key="8">
    <source>
        <dbReference type="ARBA" id="ARBA00022777"/>
    </source>
</evidence>
<dbReference type="PROSITE" id="PS50011">
    <property type="entry name" value="PROTEIN_KINASE_DOM"/>
    <property type="match status" value="1"/>
</dbReference>
<evidence type="ECO:0000259" key="14">
    <source>
        <dbReference type="PROSITE" id="PS50011"/>
    </source>
</evidence>
<dbReference type="Proteomes" id="UP000689195">
    <property type="component" value="Unassembled WGS sequence"/>
</dbReference>
<comment type="caution">
    <text evidence="15">The sequence shown here is derived from an EMBL/GenBank/DDBJ whole genome shotgun (WGS) entry which is preliminary data.</text>
</comment>
<keyword evidence="16" id="KW-1185">Reference proteome</keyword>